<dbReference type="InterPro" id="IPR011711">
    <property type="entry name" value="GntR_C"/>
</dbReference>
<dbReference type="SUPFAM" id="SSF46785">
    <property type="entry name" value="Winged helix' DNA-binding domain"/>
    <property type="match status" value="1"/>
</dbReference>
<evidence type="ECO:0000256" key="1">
    <source>
        <dbReference type="ARBA" id="ARBA00023015"/>
    </source>
</evidence>
<feature type="domain" description="HTH gntR-type" evidence="4">
    <location>
        <begin position="10"/>
        <end position="77"/>
    </location>
</feature>
<gene>
    <name evidence="5" type="ORF">ACFSE6_07270</name>
</gene>
<dbReference type="PANTHER" id="PTHR43537">
    <property type="entry name" value="TRANSCRIPTIONAL REGULATOR, GNTR FAMILY"/>
    <property type="match status" value="1"/>
</dbReference>
<evidence type="ECO:0000259" key="4">
    <source>
        <dbReference type="PROSITE" id="PS50949"/>
    </source>
</evidence>
<dbReference type="InterPro" id="IPR036388">
    <property type="entry name" value="WH-like_DNA-bd_sf"/>
</dbReference>
<dbReference type="InterPro" id="IPR000524">
    <property type="entry name" value="Tscrpt_reg_HTH_GntR"/>
</dbReference>
<keyword evidence="6" id="KW-1185">Reference proteome</keyword>
<protein>
    <submittedName>
        <fullName evidence="5">GntR family transcriptional regulator</fullName>
    </submittedName>
</protein>
<dbReference type="Pfam" id="PF00392">
    <property type="entry name" value="GntR"/>
    <property type="match status" value="1"/>
</dbReference>
<dbReference type="SMART" id="SM00345">
    <property type="entry name" value="HTH_GNTR"/>
    <property type="match status" value="1"/>
</dbReference>
<dbReference type="Proteomes" id="UP001597277">
    <property type="component" value="Unassembled WGS sequence"/>
</dbReference>
<keyword evidence="3" id="KW-0804">Transcription</keyword>
<dbReference type="PANTHER" id="PTHR43537:SF24">
    <property type="entry name" value="GLUCONATE OPERON TRANSCRIPTIONAL REPRESSOR"/>
    <property type="match status" value="1"/>
</dbReference>
<dbReference type="EMBL" id="JBHUEE010000003">
    <property type="protein sequence ID" value="MFD1717627.1"/>
    <property type="molecule type" value="Genomic_DNA"/>
</dbReference>
<sequence length="224" mass="25154">MTSLGRIETVPLSDRTLEAIRSAIISGELPGGASLSDRQLAESLAVSRTPVREALHRLKEAGLVEPRGRSGWAVTHFTEQDVREVFQLRKLLEPVGLDALEAAGNAEKMDYIASFFRDYTHPIPSGSYQEYFACDDAFHKSLVDCSGNSRIRHFYEIIESHINRGRYFLIGSTSGRIEETLEEHRAITQAIADRDFGRARTELVNHLSTGEKLMIRHLRQQTTG</sequence>
<dbReference type="SUPFAM" id="SSF48008">
    <property type="entry name" value="GntR ligand-binding domain-like"/>
    <property type="match status" value="1"/>
</dbReference>
<dbReference type="PROSITE" id="PS50949">
    <property type="entry name" value="HTH_GNTR"/>
    <property type="match status" value="1"/>
</dbReference>
<evidence type="ECO:0000256" key="3">
    <source>
        <dbReference type="ARBA" id="ARBA00023163"/>
    </source>
</evidence>
<dbReference type="Gene3D" id="1.10.10.10">
    <property type="entry name" value="Winged helix-like DNA-binding domain superfamily/Winged helix DNA-binding domain"/>
    <property type="match status" value="1"/>
</dbReference>
<dbReference type="Pfam" id="PF07729">
    <property type="entry name" value="FCD"/>
    <property type="match status" value="1"/>
</dbReference>
<proteinExistence type="predicted"/>
<keyword evidence="1" id="KW-0805">Transcription regulation</keyword>
<evidence type="ECO:0000313" key="5">
    <source>
        <dbReference type="EMBL" id="MFD1717627.1"/>
    </source>
</evidence>
<dbReference type="CDD" id="cd07377">
    <property type="entry name" value="WHTH_GntR"/>
    <property type="match status" value="1"/>
</dbReference>
<name>A0ABW4L5C4_9MICO</name>
<dbReference type="PRINTS" id="PR00035">
    <property type="entry name" value="HTHGNTR"/>
</dbReference>
<reference evidence="6" key="1">
    <citation type="journal article" date="2019" name="Int. J. Syst. Evol. Microbiol.">
        <title>The Global Catalogue of Microorganisms (GCM) 10K type strain sequencing project: providing services to taxonomists for standard genome sequencing and annotation.</title>
        <authorList>
            <consortium name="The Broad Institute Genomics Platform"/>
            <consortium name="The Broad Institute Genome Sequencing Center for Infectious Disease"/>
            <person name="Wu L."/>
            <person name="Ma J."/>
        </authorList>
    </citation>
    <scope>NUCLEOTIDE SEQUENCE [LARGE SCALE GENOMIC DNA]</scope>
    <source>
        <strain evidence="6">JCM 17130</strain>
    </source>
</reference>
<accession>A0ABW4L5C4</accession>
<evidence type="ECO:0000256" key="2">
    <source>
        <dbReference type="ARBA" id="ARBA00023125"/>
    </source>
</evidence>
<dbReference type="Gene3D" id="1.20.120.530">
    <property type="entry name" value="GntR ligand-binding domain-like"/>
    <property type="match status" value="1"/>
</dbReference>
<dbReference type="InterPro" id="IPR036390">
    <property type="entry name" value="WH_DNA-bd_sf"/>
</dbReference>
<comment type="caution">
    <text evidence="5">The sequence shown here is derived from an EMBL/GenBank/DDBJ whole genome shotgun (WGS) entry which is preliminary data.</text>
</comment>
<dbReference type="InterPro" id="IPR008920">
    <property type="entry name" value="TF_FadR/GntR_C"/>
</dbReference>
<keyword evidence="2" id="KW-0238">DNA-binding</keyword>
<evidence type="ECO:0000313" key="6">
    <source>
        <dbReference type="Proteomes" id="UP001597277"/>
    </source>
</evidence>
<organism evidence="5 6">
    <name type="scientific">Georgenia deserti</name>
    <dbReference type="NCBI Taxonomy" id="2093781"/>
    <lineage>
        <taxon>Bacteria</taxon>
        <taxon>Bacillati</taxon>
        <taxon>Actinomycetota</taxon>
        <taxon>Actinomycetes</taxon>
        <taxon>Micrococcales</taxon>
        <taxon>Bogoriellaceae</taxon>
        <taxon>Georgenia</taxon>
    </lineage>
</organism>
<dbReference type="RefSeq" id="WP_388004295.1">
    <property type="nucleotide sequence ID" value="NZ_JBHUEE010000003.1"/>
</dbReference>
<dbReference type="SMART" id="SM00895">
    <property type="entry name" value="FCD"/>
    <property type="match status" value="1"/>
</dbReference>